<feature type="region of interest" description="Disordered" evidence="2">
    <location>
        <begin position="99"/>
        <end position="136"/>
    </location>
</feature>
<dbReference type="KEGG" id="gtt:GUITHDRAFT_115734"/>
<reference evidence="4" key="3">
    <citation type="submission" date="2015-06" db="UniProtKB">
        <authorList>
            <consortium name="EnsemblProtists"/>
        </authorList>
    </citation>
    <scope>IDENTIFICATION</scope>
</reference>
<gene>
    <name evidence="3" type="ORF">GUITHDRAFT_115734</name>
</gene>
<name>L1IQU3_GUITC</name>
<feature type="compositionally biased region" description="Polar residues" evidence="2">
    <location>
        <begin position="18"/>
        <end position="29"/>
    </location>
</feature>
<feature type="region of interest" description="Disordered" evidence="2">
    <location>
        <begin position="300"/>
        <end position="339"/>
    </location>
</feature>
<dbReference type="GeneID" id="17294913"/>
<proteinExistence type="predicted"/>
<dbReference type="RefSeq" id="XP_005825170.1">
    <property type="nucleotide sequence ID" value="XM_005825113.1"/>
</dbReference>
<keyword evidence="5" id="KW-1185">Reference proteome</keyword>
<reference evidence="3 5" key="1">
    <citation type="journal article" date="2012" name="Nature">
        <title>Algal genomes reveal evolutionary mosaicism and the fate of nucleomorphs.</title>
        <authorList>
            <consortium name="DOE Joint Genome Institute"/>
            <person name="Curtis B.A."/>
            <person name="Tanifuji G."/>
            <person name="Burki F."/>
            <person name="Gruber A."/>
            <person name="Irimia M."/>
            <person name="Maruyama S."/>
            <person name="Arias M.C."/>
            <person name="Ball S.G."/>
            <person name="Gile G.H."/>
            <person name="Hirakawa Y."/>
            <person name="Hopkins J.F."/>
            <person name="Kuo A."/>
            <person name="Rensing S.A."/>
            <person name="Schmutz J."/>
            <person name="Symeonidi A."/>
            <person name="Elias M."/>
            <person name="Eveleigh R.J."/>
            <person name="Herman E.K."/>
            <person name="Klute M.J."/>
            <person name="Nakayama T."/>
            <person name="Obornik M."/>
            <person name="Reyes-Prieto A."/>
            <person name="Armbrust E.V."/>
            <person name="Aves S.J."/>
            <person name="Beiko R.G."/>
            <person name="Coutinho P."/>
            <person name="Dacks J.B."/>
            <person name="Durnford D.G."/>
            <person name="Fast N.M."/>
            <person name="Green B.R."/>
            <person name="Grisdale C.J."/>
            <person name="Hempel F."/>
            <person name="Henrissat B."/>
            <person name="Hoppner M.P."/>
            <person name="Ishida K."/>
            <person name="Kim E."/>
            <person name="Koreny L."/>
            <person name="Kroth P.G."/>
            <person name="Liu Y."/>
            <person name="Malik S.B."/>
            <person name="Maier U.G."/>
            <person name="McRose D."/>
            <person name="Mock T."/>
            <person name="Neilson J.A."/>
            <person name="Onodera N.T."/>
            <person name="Poole A.M."/>
            <person name="Pritham E.J."/>
            <person name="Richards T.A."/>
            <person name="Rocap G."/>
            <person name="Roy S.W."/>
            <person name="Sarai C."/>
            <person name="Schaack S."/>
            <person name="Shirato S."/>
            <person name="Slamovits C.H."/>
            <person name="Spencer D.F."/>
            <person name="Suzuki S."/>
            <person name="Worden A.Z."/>
            <person name="Zauner S."/>
            <person name="Barry K."/>
            <person name="Bell C."/>
            <person name="Bharti A.K."/>
            <person name="Crow J.A."/>
            <person name="Grimwood J."/>
            <person name="Kramer R."/>
            <person name="Lindquist E."/>
            <person name="Lucas S."/>
            <person name="Salamov A."/>
            <person name="McFadden G.I."/>
            <person name="Lane C.E."/>
            <person name="Keeling P.J."/>
            <person name="Gray M.W."/>
            <person name="Grigoriev I.V."/>
            <person name="Archibald J.M."/>
        </authorList>
    </citation>
    <scope>NUCLEOTIDE SEQUENCE</scope>
    <source>
        <strain evidence="3 5">CCMP2712</strain>
    </source>
</reference>
<sequence>MASPLERYLADSLRIPQLPQQRPSSTYLAHSSRDPQEILDRISYSMSAVSPGERNGSGSNKAERMAGRASYSEVNHLNEDEQEILNRIATRVSARFVSHETPRADVRNSKPVAPPAQAGQNHANAPLKMDKSTSSDDMEVGADKLVEDNSSIMEENKLLRREYAELYEISERLKSERLSQDENLRKTVNAMNLKYSSLQSQYSYSLAEIESLKEHSIKMEMIAQQKIQDVDSQRKVAVRYCESLESSLLDEKKKLQVAILTNEKLRRQLLEVSKKDIIPPVDADYDDDTSNLVKRLSNSKKTLLDGAEPGNPTEGEGTRRSSANLSAARENDADDATASDKRMMSVIHEQAMIIQQLRNELALSTRVENPLLDLDPLEVLRVSLNISLAPDSGLERQERALALVKQAVESQTGWILAPALAEMASEAFGHSAAEVD</sequence>
<dbReference type="HOGENOM" id="CLU_629231_0_0_1"/>
<evidence type="ECO:0000313" key="4">
    <source>
        <dbReference type="EnsemblProtists" id="EKX38190"/>
    </source>
</evidence>
<evidence type="ECO:0000256" key="2">
    <source>
        <dbReference type="SAM" id="MobiDB-lite"/>
    </source>
</evidence>
<dbReference type="EnsemblProtists" id="EKX38190">
    <property type="protein sequence ID" value="EKX38190"/>
    <property type="gene ID" value="GUITHDRAFT_115734"/>
</dbReference>
<feature type="region of interest" description="Disordered" evidence="2">
    <location>
        <begin position="48"/>
        <end position="67"/>
    </location>
</feature>
<feature type="region of interest" description="Disordered" evidence="2">
    <location>
        <begin position="14"/>
        <end position="34"/>
    </location>
</feature>
<reference evidence="5" key="2">
    <citation type="submission" date="2012-11" db="EMBL/GenBank/DDBJ databases">
        <authorList>
            <person name="Kuo A."/>
            <person name="Curtis B.A."/>
            <person name="Tanifuji G."/>
            <person name="Burki F."/>
            <person name="Gruber A."/>
            <person name="Irimia M."/>
            <person name="Maruyama S."/>
            <person name="Arias M.C."/>
            <person name="Ball S.G."/>
            <person name="Gile G.H."/>
            <person name="Hirakawa Y."/>
            <person name="Hopkins J.F."/>
            <person name="Rensing S.A."/>
            <person name="Schmutz J."/>
            <person name="Symeonidi A."/>
            <person name="Elias M."/>
            <person name="Eveleigh R.J."/>
            <person name="Herman E.K."/>
            <person name="Klute M.J."/>
            <person name="Nakayama T."/>
            <person name="Obornik M."/>
            <person name="Reyes-Prieto A."/>
            <person name="Armbrust E.V."/>
            <person name="Aves S.J."/>
            <person name="Beiko R.G."/>
            <person name="Coutinho P."/>
            <person name="Dacks J.B."/>
            <person name="Durnford D.G."/>
            <person name="Fast N.M."/>
            <person name="Green B.R."/>
            <person name="Grisdale C."/>
            <person name="Hempe F."/>
            <person name="Henrissat B."/>
            <person name="Hoppner M.P."/>
            <person name="Ishida K.-I."/>
            <person name="Kim E."/>
            <person name="Koreny L."/>
            <person name="Kroth P.G."/>
            <person name="Liu Y."/>
            <person name="Malik S.-B."/>
            <person name="Maier U.G."/>
            <person name="McRose D."/>
            <person name="Mock T."/>
            <person name="Neilson J.A."/>
            <person name="Onodera N.T."/>
            <person name="Poole A.M."/>
            <person name="Pritham E.J."/>
            <person name="Richards T.A."/>
            <person name="Rocap G."/>
            <person name="Roy S.W."/>
            <person name="Sarai C."/>
            <person name="Schaack S."/>
            <person name="Shirato S."/>
            <person name="Slamovits C.H."/>
            <person name="Spencer D.F."/>
            <person name="Suzuki S."/>
            <person name="Worden A.Z."/>
            <person name="Zauner S."/>
            <person name="Barry K."/>
            <person name="Bell C."/>
            <person name="Bharti A.K."/>
            <person name="Crow J.A."/>
            <person name="Grimwood J."/>
            <person name="Kramer R."/>
            <person name="Lindquist E."/>
            <person name="Lucas S."/>
            <person name="Salamov A."/>
            <person name="McFadden G.I."/>
            <person name="Lane C.E."/>
            <person name="Keeling P.J."/>
            <person name="Gray M.W."/>
            <person name="Grigoriev I.V."/>
            <person name="Archibald J.M."/>
        </authorList>
    </citation>
    <scope>NUCLEOTIDE SEQUENCE</scope>
    <source>
        <strain evidence="5">CCMP2712</strain>
    </source>
</reference>
<feature type="coiled-coil region" evidence="1">
    <location>
        <begin position="142"/>
        <end position="176"/>
    </location>
</feature>
<dbReference type="EMBL" id="JH993051">
    <property type="protein sequence ID" value="EKX38190.1"/>
    <property type="molecule type" value="Genomic_DNA"/>
</dbReference>
<evidence type="ECO:0000256" key="1">
    <source>
        <dbReference type="SAM" id="Coils"/>
    </source>
</evidence>
<dbReference type="PaxDb" id="55529-EKX38190"/>
<feature type="compositionally biased region" description="Basic and acidic residues" evidence="2">
    <location>
        <begin position="99"/>
        <end position="108"/>
    </location>
</feature>
<evidence type="ECO:0000313" key="3">
    <source>
        <dbReference type="EMBL" id="EKX38190.1"/>
    </source>
</evidence>
<keyword evidence="1" id="KW-0175">Coiled coil</keyword>
<accession>L1IQU3</accession>
<protein>
    <submittedName>
        <fullName evidence="3 4">Uncharacterized protein</fullName>
    </submittedName>
</protein>
<evidence type="ECO:0000313" key="5">
    <source>
        <dbReference type="Proteomes" id="UP000011087"/>
    </source>
</evidence>
<dbReference type="Proteomes" id="UP000011087">
    <property type="component" value="Unassembled WGS sequence"/>
</dbReference>
<dbReference type="AlphaFoldDB" id="L1IQU3"/>
<organism evidence="3">
    <name type="scientific">Guillardia theta (strain CCMP2712)</name>
    <name type="common">Cryptophyte</name>
    <dbReference type="NCBI Taxonomy" id="905079"/>
    <lineage>
        <taxon>Eukaryota</taxon>
        <taxon>Cryptophyceae</taxon>
        <taxon>Pyrenomonadales</taxon>
        <taxon>Geminigeraceae</taxon>
        <taxon>Guillardia</taxon>
    </lineage>
</organism>